<evidence type="ECO:0000313" key="1">
    <source>
        <dbReference type="EMBL" id="CAB3983189.1"/>
    </source>
</evidence>
<dbReference type="AlphaFoldDB" id="A0A6S7G300"/>
<protein>
    <submittedName>
        <fullName evidence="1">Uncharacterized protein</fullName>
    </submittedName>
</protein>
<comment type="caution">
    <text evidence="1">The sequence shown here is derived from an EMBL/GenBank/DDBJ whole genome shotgun (WGS) entry which is preliminary data.</text>
</comment>
<organism evidence="1 2">
    <name type="scientific">Paramuricea clavata</name>
    <name type="common">Red gorgonian</name>
    <name type="synonym">Violescent sea-whip</name>
    <dbReference type="NCBI Taxonomy" id="317549"/>
    <lineage>
        <taxon>Eukaryota</taxon>
        <taxon>Metazoa</taxon>
        <taxon>Cnidaria</taxon>
        <taxon>Anthozoa</taxon>
        <taxon>Octocorallia</taxon>
        <taxon>Malacalcyonacea</taxon>
        <taxon>Plexauridae</taxon>
        <taxon>Paramuricea</taxon>
    </lineage>
</organism>
<gene>
    <name evidence="1" type="ORF">PACLA_8A021254</name>
</gene>
<proteinExistence type="predicted"/>
<dbReference type="Proteomes" id="UP001152795">
    <property type="component" value="Unassembled WGS sequence"/>
</dbReference>
<sequence>MPQILQTLPSLRKTYLLKCNEETHCHNNDPLVCGRSLICPKTLIKHTDMDSGTGFLEEKDCKDSLTDVHSEKIKDVIQKSSGDDKHICINGESSSRFQNFNKQYCGLGENSFGFQCRQWLDTSEKDLFLNAAFVAQAVRRRKHSLNRDDLCFQWLNIADSELFLNTACAAKSSRRRHTR</sequence>
<evidence type="ECO:0000313" key="2">
    <source>
        <dbReference type="Proteomes" id="UP001152795"/>
    </source>
</evidence>
<name>A0A6S7G300_PARCT</name>
<dbReference type="EMBL" id="CACRXK020000587">
    <property type="protein sequence ID" value="CAB3983189.1"/>
    <property type="molecule type" value="Genomic_DNA"/>
</dbReference>
<accession>A0A6S7G300</accession>
<keyword evidence="2" id="KW-1185">Reference proteome</keyword>
<reference evidence="1" key="1">
    <citation type="submission" date="2020-04" db="EMBL/GenBank/DDBJ databases">
        <authorList>
            <person name="Alioto T."/>
            <person name="Alioto T."/>
            <person name="Gomez Garrido J."/>
        </authorList>
    </citation>
    <scope>NUCLEOTIDE SEQUENCE</scope>
    <source>
        <strain evidence="1">A484AB</strain>
    </source>
</reference>